<evidence type="ECO:0000259" key="1">
    <source>
        <dbReference type="Pfam" id="PF05050"/>
    </source>
</evidence>
<dbReference type="Proteomes" id="UP000619238">
    <property type="component" value="Unassembled WGS sequence"/>
</dbReference>
<dbReference type="GO" id="GO:0008168">
    <property type="term" value="F:methyltransferase activity"/>
    <property type="evidence" value="ECO:0007669"/>
    <property type="project" value="UniProtKB-KW"/>
</dbReference>
<sequence length="269" mass="30934">MEKTIKKRNVTFKVLDNHRVAGYCPNGFFTDCIQNRDWEEETFIILEKYAATDKIYLDVGAWIGPTVLFAAKLYEKIVCFEADPIALLTLEYNILINDFEHVILEKKALAAHNGKIKFGGNWEMGNSESTILVNDTSFLSEHATEGQRGTYKSRTENIVEVAATTIETTITKHTIDANRIALIKMDIEGGEYIVIPAMKDFLQTYTPNFYVSLHFGYLLDFQINEILAILFEIYNRCYTIIDEKEIEITQLEVTEKKIELLVFEKTIED</sequence>
<dbReference type="NCBIfam" id="TIGR01444">
    <property type="entry name" value="fkbM_fam"/>
    <property type="match status" value="1"/>
</dbReference>
<accession>A0ABR7Q6W9</accession>
<dbReference type="PANTHER" id="PTHR34203:SF15">
    <property type="entry name" value="SLL1173 PROTEIN"/>
    <property type="match status" value="1"/>
</dbReference>
<keyword evidence="2" id="KW-0489">Methyltransferase</keyword>
<dbReference type="Pfam" id="PF05050">
    <property type="entry name" value="Methyltransf_21"/>
    <property type="match status" value="1"/>
</dbReference>
<evidence type="ECO:0000313" key="2">
    <source>
        <dbReference type="EMBL" id="MBC8754084.1"/>
    </source>
</evidence>
<feature type="domain" description="Methyltransferase FkbM" evidence="1">
    <location>
        <begin position="58"/>
        <end position="230"/>
    </location>
</feature>
<keyword evidence="2" id="KW-0808">Transferase</keyword>
<dbReference type="Gene3D" id="3.40.50.150">
    <property type="entry name" value="Vaccinia Virus protein VP39"/>
    <property type="match status" value="1"/>
</dbReference>
<evidence type="ECO:0000313" key="3">
    <source>
        <dbReference type="Proteomes" id="UP000619238"/>
    </source>
</evidence>
<dbReference type="RefSeq" id="WP_187561124.1">
    <property type="nucleotide sequence ID" value="NZ_JACGWS010000002.1"/>
</dbReference>
<reference evidence="2 3" key="1">
    <citation type="submission" date="2020-07" db="EMBL/GenBank/DDBJ databases">
        <title>Description of Kordia aestuariivivens sp. nov., isolated from a tidal flat.</title>
        <authorList>
            <person name="Park S."/>
            <person name="Yoon J.-H."/>
        </authorList>
    </citation>
    <scope>NUCLEOTIDE SEQUENCE [LARGE SCALE GENOMIC DNA]</scope>
    <source>
        <strain evidence="2 3">YSTF-M3</strain>
    </source>
</reference>
<proteinExistence type="predicted"/>
<dbReference type="PANTHER" id="PTHR34203">
    <property type="entry name" value="METHYLTRANSFERASE, FKBM FAMILY PROTEIN"/>
    <property type="match status" value="1"/>
</dbReference>
<gene>
    <name evidence="2" type="ORF">H2O64_05340</name>
</gene>
<comment type="caution">
    <text evidence="2">The sequence shown here is derived from an EMBL/GenBank/DDBJ whole genome shotgun (WGS) entry which is preliminary data.</text>
</comment>
<dbReference type="InterPro" id="IPR052514">
    <property type="entry name" value="SAM-dependent_MTase"/>
</dbReference>
<dbReference type="InterPro" id="IPR006342">
    <property type="entry name" value="FkbM_mtfrase"/>
</dbReference>
<keyword evidence="3" id="KW-1185">Reference proteome</keyword>
<dbReference type="InterPro" id="IPR029063">
    <property type="entry name" value="SAM-dependent_MTases_sf"/>
</dbReference>
<protein>
    <submittedName>
        <fullName evidence="2">FkbM family methyltransferase</fullName>
    </submittedName>
</protein>
<dbReference type="GO" id="GO:0032259">
    <property type="term" value="P:methylation"/>
    <property type="evidence" value="ECO:0007669"/>
    <property type="project" value="UniProtKB-KW"/>
</dbReference>
<organism evidence="2 3">
    <name type="scientific">Kordia aestuariivivens</name>
    <dbReference type="NCBI Taxonomy" id="2759037"/>
    <lineage>
        <taxon>Bacteria</taxon>
        <taxon>Pseudomonadati</taxon>
        <taxon>Bacteroidota</taxon>
        <taxon>Flavobacteriia</taxon>
        <taxon>Flavobacteriales</taxon>
        <taxon>Flavobacteriaceae</taxon>
        <taxon>Kordia</taxon>
    </lineage>
</organism>
<dbReference type="EMBL" id="JACGWS010000002">
    <property type="protein sequence ID" value="MBC8754084.1"/>
    <property type="molecule type" value="Genomic_DNA"/>
</dbReference>
<name>A0ABR7Q6W9_9FLAO</name>
<dbReference type="SUPFAM" id="SSF53335">
    <property type="entry name" value="S-adenosyl-L-methionine-dependent methyltransferases"/>
    <property type="match status" value="1"/>
</dbReference>